<organism evidence="1 2">
    <name type="scientific">Amborella trichopoda</name>
    <dbReference type="NCBI Taxonomy" id="13333"/>
    <lineage>
        <taxon>Eukaryota</taxon>
        <taxon>Viridiplantae</taxon>
        <taxon>Streptophyta</taxon>
        <taxon>Embryophyta</taxon>
        <taxon>Tracheophyta</taxon>
        <taxon>Spermatophyta</taxon>
        <taxon>Magnoliopsida</taxon>
        <taxon>Amborellales</taxon>
        <taxon>Amborellaceae</taxon>
        <taxon>Amborella</taxon>
    </lineage>
</organism>
<evidence type="ECO:0000313" key="1">
    <source>
        <dbReference type="EMBL" id="ERN01499.1"/>
    </source>
</evidence>
<accession>W1P1H4</accession>
<gene>
    <name evidence="1" type="ORF">AMTR_s00002p00270270</name>
</gene>
<sequence>MLAVFCKKATRWSDKQFRSYQEVDEDSFAKRRKTAIANSVFNSKHSTKKSNDLELHYVTHELCPKAATESDYQDVDDDSFANRRKITIANLVLNPNHSTKKSNDLELHYVTHELCPKAATKSEYQVGGESFAKRRKTTIANSVLDPKFSTKNSIKRDVRRGSKQFNSDRNQEIKCLFNKYEWRLVTNENWAPKKHLGI</sequence>
<name>W1P1H4_AMBTC</name>
<evidence type="ECO:0000313" key="2">
    <source>
        <dbReference type="Proteomes" id="UP000017836"/>
    </source>
</evidence>
<dbReference type="EMBL" id="KI394767">
    <property type="protein sequence ID" value="ERN01499.1"/>
    <property type="molecule type" value="Genomic_DNA"/>
</dbReference>
<proteinExistence type="predicted"/>
<dbReference type="AlphaFoldDB" id="W1P1H4"/>
<dbReference type="Gramene" id="ERN01499">
    <property type="protein sequence ID" value="ERN01499"/>
    <property type="gene ID" value="AMTR_s00002p00270270"/>
</dbReference>
<dbReference type="HOGENOM" id="CLU_1379801_0_0_1"/>
<protein>
    <submittedName>
        <fullName evidence="1">Uncharacterized protein</fullName>
    </submittedName>
</protein>
<reference evidence="2" key="1">
    <citation type="journal article" date="2013" name="Science">
        <title>The Amborella genome and the evolution of flowering plants.</title>
        <authorList>
            <consortium name="Amborella Genome Project"/>
        </authorList>
    </citation>
    <scope>NUCLEOTIDE SEQUENCE [LARGE SCALE GENOMIC DNA]</scope>
</reference>
<keyword evidence="2" id="KW-1185">Reference proteome</keyword>
<dbReference type="Proteomes" id="UP000017836">
    <property type="component" value="Unassembled WGS sequence"/>
</dbReference>